<organism evidence="2 3">
    <name type="scientific">Cymbomonas tetramitiformis</name>
    <dbReference type="NCBI Taxonomy" id="36881"/>
    <lineage>
        <taxon>Eukaryota</taxon>
        <taxon>Viridiplantae</taxon>
        <taxon>Chlorophyta</taxon>
        <taxon>Pyramimonadophyceae</taxon>
        <taxon>Pyramimonadales</taxon>
        <taxon>Pyramimonadaceae</taxon>
        <taxon>Cymbomonas</taxon>
    </lineage>
</organism>
<sequence length="158" mass="17363">MSLKRSHTSNPAGASPVWYFNASPPTLSDQDVTPKRTRTASAESGMPEVFVLVMSGFCCLSDIQVYPIDAIGTASKLRELIDLCISRSPDDAYTWKLSFDVTDQFHTEDSRDILGITDFENDVLREELDAITAKQPLCSGSLPGLKLVGSIAFHYEVN</sequence>
<gene>
    <name evidence="2" type="ORF">CYMTET_44289</name>
    <name evidence="1" type="ORF">CYMTET_47253</name>
</gene>
<dbReference type="Proteomes" id="UP001190700">
    <property type="component" value="Unassembled WGS sequence"/>
</dbReference>
<reference evidence="2" key="2">
    <citation type="submission" date="2023-06" db="EMBL/GenBank/DDBJ databases">
        <title>Long-read-based genome assembly of the green algal bacterivore Cymbomonas tetramitiformis.</title>
        <authorList>
            <person name="Gyaltshen Y."/>
            <person name="Rozenberg A."/>
            <person name="Paasch A."/>
            <person name="Burns J.A."/>
            <person name="Warring S."/>
            <person name="Larson R."/>
            <person name="Maurer-Alcala X."/>
            <person name="Dacks J."/>
            <person name="Kim E."/>
        </authorList>
    </citation>
    <scope>NUCLEOTIDE SEQUENCE</scope>
    <source>
        <strain evidence="2">PLY_AMNH</strain>
    </source>
</reference>
<accession>A0AAE0C2J6</accession>
<dbReference type="EMBL" id="LGRX02030094">
    <property type="protein sequence ID" value="KAK3246147.1"/>
    <property type="molecule type" value="Genomic_DNA"/>
</dbReference>
<reference evidence="2 3" key="1">
    <citation type="journal article" date="2015" name="Genome Biol. Evol.">
        <title>Comparative Genomics of a Bacterivorous Green Alga Reveals Evolutionary Causalities and Consequences of Phago-Mixotrophic Mode of Nutrition.</title>
        <authorList>
            <person name="Burns J.A."/>
            <person name="Paasch A."/>
            <person name="Narechania A."/>
            <person name="Kim E."/>
        </authorList>
    </citation>
    <scope>NUCLEOTIDE SEQUENCE [LARGE SCALE GENOMIC DNA]</scope>
    <source>
        <strain evidence="2">PLY_AMNH</strain>
    </source>
</reference>
<comment type="caution">
    <text evidence="2">The sequence shown here is derived from an EMBL/GenBank/DDBJ whole genome shotgun (WGS) entry which is preliminary data.</text>
</comment>
<dbReference type="EMBL" id="LGRX02033085">
    <property type="protein sequence ID" value="KAK3243111.1"/>
    <property type="molecule type" value="Genomic_DNA"/>
</dbReference>
<evidence type="ECO:0000313" key="1">
    <source>
        <dbReference type="EMBL" id="KAK3243111.1"/>
    </source>
</evidence>
<keyword evidence="3" id="KW-1185">Reference proteome</keyword>
<name>A0AAE0C2J6_9CHLO</name>
<proteinExistence type="predicted"/>
<dbReference type="AlphaFoldDB" id="A0AAE0C2J6"/>
<evidence type="ECO:0000313" key="2">
    <source>
        <dbReference type="EMBL" id="KAK3246147.1"/>
    </source>
</evidence>
<evidence type="ECO:0000313" key="3">
    <source>
        <dbReference type="Proteomes" id="UP001190700"/>
    </source>
</evidence>
<protein>
    <submittedName>
        <fullName evidence="2">Uncharacterized protein</fullName>
    </submittedName>
</protein>